<feature type="compositionally biased region" description="Basic and acidic residues" evidence="1">
    <location>
        <begin position="199"/>
        <end position="211"/>
    </location>
</feature>
<protein>
    <submittedName>
        <fullName evidence="2">Uncharacterized protein</fullName>
    </submittedName>
</protein>
<accession>A0A011M670</accession>
<evidence type="ECO:0000256" key="1">
    <source>
        <dbReference type="SAM" id="MobiDB-lite"/>
    </source>
</evidence>
<dbReference type="AlphaFoldDB" id="A0A011M670"/>
<reference evidence="2" key="1">
    <citation type="submission" date="2014-02" db="EMBL/GenBank/DDBJ databases">
        <title>Expanding our view of genomic diversity in Candidatus Accumulibacter clades.</title>
        <authorList>
            <person name="Skennerton C.T."/>
            <person name="Barr J.J."/>
            <person name="Slater F.R."/>
            <person name="Bond P.L."/>
            <person name="Tyson G.W."/>
        </authorList>
    </citation>
    <scope>NUCLEOTIDE SEQUENCE [LARGE SCALE GENOMIC DNA]</scope>
</reference>
<organism evidence="2 3">
    <name type="scientific">Candidatus Accumulibacter adjunctus</name>
    <dbReference type="NCBI Taxonomy" id="1454001"/>
    <lineage>
        <taxon>Bacteria</taxon>
        <taxon>Pseudomonadati</taxon>
        <taxon>Pseudomonadota</taxon>
        <taxon>Betaproteobacteria</taxon>
        <taxon>Candidatus Accumulibacter</taxon>
    </lineage>
</organism>
<feature type="region of interest" description="Disordered" evidence="1">
    <location>
        <begin position="26"/>
        <end position="46"/>
    </location>
</feature>
<feature type="region of interest" description="Disordered" evidence="1">
    <location>
        <begin position="199"/>
        <end position="219"/>
    </location>
</feature>
<gene>
    <name evidence="2" type="ORF">AW08_03450</name>
</gene>
<name>A0A011M670_9PROT</name>
<sequence length="244" mass="26911">MLWPQLAQDFLAKNLRQRHAVALGDRPQQELPFGSGLTGRGGAGKVPFPAAWHAEPRANAAGARSRAPASGGQPVAELLWRPFETPLAFQQAPHRQLAQTALPTQGRDVPTDRPIRGHLALGDGDGTEKREQRPSTTEQQALVARRQSVPVALTRHSAVAQHHHPVGIESRRQQERDIALLLIERIACPDPLEFEHARRRAEDGAGGRRIDPQQGHEMARRLQADAEIFRCQPVVLIDPWAKTA</sequence>
<evidence type="ECO:0000313" key="3">
    <source>
        <dbReference type="Proteomes" id="UP000020218"/>
    </source>
</evidence>
<keyword evidence="3" id="KW-1185">Reference proteome</keyword>
<dbReference type="Proteomes" id="UP000020218">
    <property type="component" value="Unassembled WGS sequence"/>
</dbReference>
<dbReference type="EMBL" id="JFAX01000028">
    <property type="protein sequence ID" value="EXI65088.1"/>
    <property type="molecule type" value="Genomic_DNA"/>
</dbReference>
<comment type="caution">
    <text evidence="2">The sequence shown here is derived from an EMBL/GenBank/DDBJ whole genome shotgun (WGS) entry which is preliminary data.</text>
</comment>
<feature type="region of interest" description="Disordered" evidence="1">
    <location>
        <begin position="101"/>
        <end position="142"/>
    </location>
</feature>
<evidence type="ECO:0000313" key="2">
    <source>
        <dbReference type="EMBL" id="EXI65088.1"/>
    </source>
</evidence>
<proteinExistence type="predicted"/>